<reference evidence="3 4" key="1">
    <citation type="submission" date="2021-08" db="EMBL/GenBank/DDBJ databases">
        <title>Comparative Genomics Analysis of the Genus Qipengyuania Reveals Extensive Genetic Diversity and Metabolic Versatility, Including the Description of Fifteen Novel Species.</title>
        <authorList>
            <person name="Liu Y."/>
        </authorList>
    </citation>
    <scope>NUCLEOTIDE SEQUENCE [LARGE SCALE GENOMIC DNA]</scope>
    <source>
        <strain evidence="3 4">YG27</strain>
    </source>
</reference>
<evidence type="ECO:0000256" key="1">
    <source>
        <dbReference type="SAM" id="MobiDB-lite"/>
    </source>
</evidence>
<feature type="signal peptide" evidence="2">
    <location>
        <begin position="1"/>
        <end position="20"/>
    </location>
</feature>
<protein>
    <recommendedName>
        <fullName evidence="5">Argininosuccinate lyase</fullName>
    </recommendedName>
</protein>
<feature type="region of interest" description="Disordered" evidence="1">
    <location>
        <begin position="22"/>
        <end position="105"/>
    </location>
</feature>
<keyword evidence="2" id="KW-0732">Signal</keyword>
<feature type="compositionally biased region" description="Acidic residues" evidence="1">
    <location>
        <begin position="78"/>
        <end position="87"/>
    </location>
</feature>
<name>A0ABS7JXF5_9SPHN</name>
<feature type="compositionally biased region" description="Low complexity" evidence="1">
    <location>
        <begin position="88"/>
        <end position="105"/>
    </location>
</feature>
<dbReference type="RefSeq" id="WP_221603378.1">
    <property type="nucleotide sequence ID" value="NZ_JAIGNU010000002.1"/>
</dbReference>
<comment type="caution">
    <text evidence="3">The sequence shown here is derived from an EMBL/GenBank/DDBJ whole genome shotgun (WGS) entry which is preliminary data.</text>
</comment>
<evidence type="ECO:0008006" key="5">
    <source>
        <dbReference type="Google" id="ProtNLM"/>
    </source>
</evidence>
<organism evidence="3 4">
    <name type="scientific">Qipengyuania mesophila</name>
    <dbReference type="NCBI Taxonomy" id="2867246"/>
    <lineage>
        <taxon>Bacteria</taxon>
        <taxon>Pseudomonadati</taxon>
        <taxon>Pseudomonadota</taxon>
        <taxon>Alphaproteobacteria</taxon>
        <taxon>Sphingomonadales</taxon>
        <taxon>Erythrobacteraceae</taxon>
        <taxon>Qipengyuania</taxon>
    </lineage>
</organism>
<keyword evidence="4" id="KW-1185">Reference proteome</keyword>
<dbReference type="PROSITE" id="PS51257">
    <property type="entry name" value="PROKAR_LIPOPROTEIN"/>
    <property type="match status" value="1"/>
</dbReference>
<sequence length="105" mass="10481">MTFRTAVLLTAGAVLLSACGDDTPAEETEAEAGRNAQGEVLGGTISDDMLPLDRLRSQAPSIREEPASQAATPAASEGEADGAEGDGEAAPAETAEPAAEAPAED</sequence>
<dbReference type="EMBL" id="JAIGNU010000002">
    <property type="protein sequence ID" value="MBX7502218.1"/>
    <property type="molecule type" value="Genomic_DNA"/>
</dbReference>
<evidence type="ECO:0000313" key="3">
    <source>
        <dbReference type="EMBL" id="MBX7502218.1"/>
    </source>
</evidence>
<gene>
    <name evidence="3" type="ORF">K3181_12265</name>
</gene>
<evidence type="ECO:0000313" key="4">
    <source>
        <dbReference type="Proteomes" id="UP000782554"/>
    </source>
</evidence>
<evidence type="ECO:0000256" key="2">
    <source>
        <dbReference type="SAM" id="SignalP"/>
    </source>
</evidence>
<proteinExistence type="predicted"/>
<dbReference type="Proteomes" id="UP000782554">
    <property type="component" value="Unassembled WGS sequence"/>
</dbReference>
<feature type="compositionally biased region" description="Basic and acidic residues" evidence="1">
    <location>
        <begin position="51"/>
        <end position="66"/>
    </location>
</feature>
<feature type="chain" id="PRO_5046661267" description="Argininosuccinate lyase" evidence="2">
    <location>
        <begin position="21"/>
        <end position="105"/>
    </location>
</feature>
<accession>A0ABS7JXF5</accession>